<evidence type="ECO:0000313" key="2">
    <source>
        <dbReference type="EMBL" id="KAK1321520.1"/>
    </source>
</evidence>
<protein>
    <submittedName>
        <fullName evidence="2">Glyoxylate/succinic semialdehyde reductase 1</fullName>
    </submittedName>
</protein>
<dbReference type="Proteomes" id="UP001180020">
    <property type="component" value="Unassembled WGS sequence"/>
</dbReference>
<dbReference type="InterPro" id="IPR051265">
    <property type="entry name" value="HIBADH-related_NP60_sf"/>
</dbReference>
<dbReference type="InterPro" id="IPR006115">
    <property type="entry name" value="6PGDH_NADP-bd"/>
</dbReference>
<reference evidence="2" key="1">
    <citation type="journal article" date="2023" name="Nat. Commun.">
        <title>Diploid and tetraploid genomes of Acorus and the evolution of monocots.</title>
        <authorList>
            <person name="Ma L."/>
            <person name="Liu K.W."/>
            <person name="Li Z."/>
            <person name="Hsiao Y.Y."/>
            <person name="Qi Y."/>
            <person name="Fu T."/>
            <person name="Tang G.D."/>
            <person name="Zhang D."/>
            <person name="Sun W.H."/>
            <person name="Liu D.K."/>
            <person name="Li Y."/>
            <person name="Chen G.Z."/>
            <person name="Liu X.D."/>
            <person name="Liao X.Y."/>
            <person name="Jiang Y.T."/>
            <person name="Yu X."/>
            <person name="Hao Y."/>
            <person name="Huang J."/>
            <person name="Zhao X.W."/>
            <person name="Ke S."/>
            <person name="Chen Y.Y."/>
            <person name="Wu W.L."/>
            <person name="Hsu J.L."/>
            <person name="Lin Y.F."/>
            <person name="Huang M.D."/>
            <person name="Li C.Y."/>
            <person name="Huang L."/>
            <person name="Wang Z.W."/>
            <person name="Zhao X."/>
            <person name="Zhong W.Y."/>
            <person name="Peng D.H."/>
            <person name="Ahmad S."/>
            <person name="Lan S."/>
            <person name="Zhang J.S."/>
            <person name="Tsai W.C."/>
            <person name="Van de Peer Y."/>
            <person name="Liu Z.J."/>
        </authorList>
    </citation>
    <scope>NUCLEOTIDE SEQUENCE</scope>
    <source>
        <strain evidence="2">CP</strain>
    </source>
</reference>
<organism evidence="2 3">
    <name type="scientific">Acorus calamus</name>
    <name type="common">Sweet flag</name>
    <dbReference type="NCBI Taxonomy" id="4465"/>
    <lineage>
        <taxon>Eukaryota</taxon>
        <taxon>Viridiplantae</taxon>
        <taxon>Streptophyta</taxon>
        <taxon>Embryophyta</taxon>
        <taxon>Tracheophyta</taxon>
        <taxon>Spermatophyta</taxon>
        <taxon>Magnoliopsida</taxon>
        <taxon>Liliopsida</taxon>
        <taxon>Acoraceae</taxon>
        <taxon>Acorus</taxon>
    </lineage>
</organism>
<sequence>MGKATALNLLRHGFPVTIWNRTLSKCGELVESGASVEETPAAVIKKCKYTIAMLSDPSAALSVVLDKDGVLKQMCSGKGYIDM</sequence>
<name>A0AAV9F6P2_ACOCL</name>
<dbReference type="PANTHER" id="PTHR43580">
    <property type="entry name" value="OXIDOREDUCTASE GLYR1-RELATED"/>
    <property type="match status" value="1"/>
</dbReference>
<dbReference type="SUPFAM" id="SSF51735">
    <property type="entry name" value="NAD(P)-binding Rossmann-fold domains"/>
    <property type="match status" value="1"/>
</dbReference>
<dbReference type="GO" id="GO:0050661">
    <property type="term" value="F:NADP binding"/>
    <property type="evidence" value="ECO:0007669"/>
    <property type="project" value="InterPro"/>
</dbReference>
<reference evidence="2" key="2">
    <citation type="submission" date="2023-06" db="EMBL/GenBank/DDBJ databases">
        <authorList>
            <person name="Ma L."/>
            <person name="Liu K.-W."/>
            <person name="Li Z."/>
            <person name="Hsiao Y.-Y."/>
            <person name="Qi Y."/>
            <person name="Fu T."/>
            <person name="Tang G."/>
            <person name="Zhang D."/>
            <person name="Sun W.-H."/>
            <person name="Liu D.-K."/>
            <person name="Li Y."/>
            <person name="Chen G.-Z."/>
            <person name="Liu X.-D."/>
            <person name="Liao X.-Y."/>
            <person name="Jiang Y.-T."/>
            <person name="Yu X."/>
            <person name="Hao Y."/>
            <person name="Huang J."/>
            <person name="Zhao X.-W."/>
            <person name="Ke S."/>
            <person name="Chen Y.-Y."/>
            <person name="Wu W.-L."/>
            <person name="Hsu J.-L."/>
            <person name="Lin Y.-F."/>
            <person name="Huang M.-D."/>
            <person name="Li C.-Y."/>
            <person name="Huang L."/>
            <person name="Wang Z.-W."/>
            <person name="Zhao X."/>
            <person name="Zhong W.-Y."/>
            <person name="Peng D.-H."/>
            <person name="Ahmad S."/>
            <person name="Lan S."/>
            <person name="Zhang J.-S."/>
            <person name="Tsai W.-C."/>
            <person name="Van De Peer Y."/>
            <person name="Liu Z.-J."/>
        </authorList>
    </citation>
    <scope>NUCLEOTIDE SEQUENCE</scope>
    <source>
        <strain evidence="2">CP</strain>
        <tissue evidence="2">Leaves</tissue>
    </source>
</reference>
<proteinExistence type="predicted"/>
<dbReference type="EMBL" id="JAUJYO010000003">
    <property type="protein sequence ID" value="KAK1321520.1"/>
    <property type="molecule type" value="Genomic_DNA"/>
</dbReference>
<evidence type="ECO:0000313" key="3">
    <source>
        <dbReference type="Proteomes" id="UP001180020"/>
    </source>
</evidence>
<dbReference type="Gene3D" id="3.40.50.720">
    <property type="entry name" value="NAD(P)-binding Rossmann-like Domain"/>
    <property type="match status" value="1"/>
</dbReference>
<feature type="domain" description="6-phosphogluconate dehydrogenase NADP-binding" evidence="1">
    <location>
        <begin position="1"/>
        <end position="83"/>
    </location>
</feature>
<dbReference type="InterPro" id="IPR036291">
    <property type="entry name" value="NAD(P)-bd_dom_sf"/>
</dbReference>
<keyword evidence="3" id="KW-1185">Reference proteome</keyword>
<evidence type="ECO:0000259" key="1">
    <source>
        <dbReference type="Pfam" id="PF03446"/>
    </source>
</evidence>
<dbReference type="GO" id="GO:0005829">
    <property type="term" value="C:cytosol"/>
    <property type="evidence" value="ECO:0007669"/>
    <property type="project" value="TreeGrafter"/>
</dbReference>
<dbReference type="Pfam" id="PF03446">
    <property type="entry name" value="NAD_binding_2"/>
    <property type="match status" value="1"/>
</dbReference>
<dbReference type="AlphaFoldDB" id="A0AAV9F6P2"/>
<comment type="caution">
    <text evidence="2">The sequence shown here is derived from an EMBL/GenBank/DDBJ whole genome shotgun (WGS) entry which is preliminary data.</text>
</comment>
<dbReference type="PANTHER" id="PTHR43580:SF9">
    <property type="entry name" value="GLYOXYLATE_SUCCINIC SEMIALDEHYDE REDUCTASE 1"/>
    <property type="match status" value="1"/>
</dbReference>
<accession>A0AAV9F6P2</accession>
<gene>
    <name evidence="2" type="primary">GLYR1</name>
    <name evidence="2" type="ORF">QJS10_CPA03g01629</name>
</gene>